<feature type="transmembrane region" description="Helical" evidence="2">
    <location>
        <begin position="220"/>
        <end position="241"/>
    </location>
</feature>
<dbReference type="EMBL" id="KN824313">
    <property type="protein sequence ID" value="KIM25528.1"/>
    <property type="molecule type" value="Genomic_DNA"/>
</dbReference>
<dbReference type="OrthoDB" id="3351491at2759"/>
<keyword evidence="2" id="KW-0812">Transmembrane</keyword>
<accession>A0A0C2WGJ5</accession>
<organism evidence="3 4">
    <name type="scientific">Serendipita vermifera MAFF 305830</name>
    <dbReference type="NCBI Taxonomy" id="933852"/>
    <lineage>
        <taxon>Eukaryota</taxon>
        <taxon>Fungi</taxon>
        <taxon>Dikarya</taxon>
        <taxon>Basidiomycota</taxon>
        <taxon>Agaricomycotina</taxon>
        <taxon>Agaricomycetes</taxon>
        <taxon>Sebacinales</taxon>
        <taxon>Serendipitaceae</taxon>
        <taxon>Serendipita</taxon>
    </lineage>
</organism>
<keyword evidence="2" id="KW-0472">Membrane</keyword>
<dbReference type="STRING" id="933852.A0A0C2WGJ5"/>
<feature type="region of interest" description="Disordered" evidence="1">
    <location>
        <begin position="567"/>
        <end position="609"/>
    </location>
</feature>
<evidence type="ECO:0000256" key="1">
    <source>
        <dbReference type="SAM" id="MobiDB-lite"/>
    </source>
</evidence>
<feature type="compositionally biased region" description="Basic and acidic residues" evidence="1">
    <location>
        <begin position="519"/>
        <end position="533"/>
    </location>
</feature>
<feature type="transmembrane region" description="Helical" evidence="2">
    <location>
        <begin position="134"/>
        <end position="154"/>
    </location>
</feature>
<feature type="compositionally biased region" description="Pro residues" evidence="1">
    <location>
        <begin position="465"/>
        <end position="479"/>
    </location>
</feature>
<feature type="transmembrane region" description="Helical" evidence="2">
    <location>
        <begin position="166"/>
        <end position="186"/>
    </location>
</feature>
<reference evidence="3 4" key="1">
    <citation type="submission" date="2014-04" db="EMBL/GenBank/DDBJ databases">
        <authorList>
            <consortium name="DOE Joint Genome Institute"/>
            <person name="Kuo A."/>
            <person name="Zuccaro A."/>
            <person name="Kohler A."/>
            <person name="Nagy L.G."/>
            <person name="Floudas D."/>
            <person name="Copeland A."/>
            <person name="Barry K.W."/>
            <person name="Cichocki N."/>
            <person name="Veneault-Fourrey C."/>
            <person name="LaButti K."/>
            <person name="Lindquist E.A."/>
            <person name="Lipzen A."/>
            <person name="Lundell T."/>
            <person name="Morin E."/>
            <person name="Murat C."/>
            <person name="Sun H."/>
            <person name="Tunlid A."/>
            <person name="Henrissat B."/>
            <person name="Grigoriev I.V."/>
            <person name="Hibbett D.S."/>
            <person name="Martin F."/>
            <person name="Nordberg H.P."/>
            <person name="Cantor M.N."/>
            <person name="Hua S.X."/>
        </authorList>
    </citation>
    <scope>NUCLEOTIDE SEQUENCE [LARGE SCALE GENOMIC DNA]</scope>
    <source>
        <strain evidence="3 4">MAFF 305830</strain>
    </source>
</reference>
<protein>
    <submittedName>
        <fullName evidence="3">Uncharacterized protein</fullName>
    </submittedName>
</protein>
<reference evidence="4" key="2">
    <citation type="submission" date="2015-01" db="EMBL/GenBank/DDBJ databases">
        <title>Evolutionary Origins and Diversification of the Mycorrhizal Mutualists.</title>
        <authorList>
            <consortium name="DOE Joint Genome Institute"/>
            <consortium name="Mycorrhizal Genomics Consortium"/>
            <person name="Kohler A."/>
            <person name="Kuo A."/>
            <person name="Nagy L.G."/>
            <person name="Floudas D."/>
            <person name="Copeland A."/>
            <person name="Barry K.W."/>
            <person name="Cichocki N."/>
            <person name="Veneault-Fourrey C."/>
            <person name="LaButti K."/>
            <person name="Lindquist E.A."/>
            <person name="Lipzen A."/>
            <person name="Lundell T."/>
            <person name="Morin E."/>
            <person name="Murat C."/>
            <person name="Riley R."/>
            <person name="Ohm R."/>
            <person name="Sun H."/>
            <person name="Tunlid A."/>
            <person name="Henrissat B."/>
            <person name="Grigoriev I.V."/>
            <person name="Hibbett D.S."/>
            <person name="Martin F."/>
        </authorList>
    </citation>
    <scope>NUCLEOTIDE SEQUENCE [LARGE SCALE GENOMIC DNA]</scope>
    <source>
        <strain evidence="4">MAFF 305830</strain>
    </source>
</reference>
<feature type="region of interest" description="Disordered" evidence="1">
    <location>
        <begin position="439"/>
        <end position="555"/>
    </location>
</feature>
<feature type="transmembrane region" description="Helical" evidence="2">
    <location>
        <begin position="253"/>
        <end position="272"/>
    </location>
</feature>
<evidence type="ECO:0000256" key="2">
    <source>
        <dbReference type="SAM" id="Phobius"/>
    </source>
</evidence>
<feature type="compositionally biased region" description="Polar residues" evidence="1">
    <location>
        <begin position="495"/>
        <end position="505"/>
    </location>
</feature>
<feature type="transmembrane region" description="Helical" evidence="2">
    <location>
        <begin position="100"/>
        <end position="122"/>
    </location>
</feature>
<name>A0A0C2WGJ5_SERVB</name>
<keyword evidence="2" id="KW-1133">Transmembrane helix</keyword>
<gene>
    <name evidence="3" type="ORF">M408DRAFT_331092</name>
</gene>
<evidence type="ECO:0000313" key="3">
    <source>
        <dbReference type="EMBL" id="KIM25528.1"/>
    </source>
</evidence>
<sequence>MSSSTFPLQNLSTEEFLQNPSLRTVDAFFLGGAFLLALMYICKSAAIRSLSETFGSISLRRSTPSTPESLEADLDEKERLRKWVEDILLGPAESLDPKNLVFILCIFVANASLAMFGATLIFSKGQELMCTFLVAWGGLSSEMIRVVGFIRLSLELQALHSRKWELYLNWFYMVVIIAFMLLNNAVEWGALRSPRNFDTIYLCYRQHSLSTSLLSSLLNVLFELYVVLRLAILLTPSFLLGRHRWGGLKDIRLGMALSLLLMDLLTVVPHAIPVSIAADYIPFSVAAIIVLIVFNHEQGLATTTLQRVDSIPSTRMMEISRRDYDAGSIAIRTPQTARSRSLAQRRSSSVNRFNRYTRRSQLPPFTLGDLSATASSQSSVRKKRGMTDLVINVSQCSPATLILTPKSSSDGSYRISGSYETTAHDQVMVAQRAVRPWPTLPAVAAPPGPGDQKPSRSNTTHSGKIPPPPAVPPPLPPKGLPSKTPPADDREPRASSETNTRTARSSIMYGSDIIRGKRRYDPTRSVPDIDTRRTTLSSSYLSPNNTGERVSGWPATESEYHAATNVSHGSLRRDYQAQSSRRRKDTFGAKSRRSGLTHVSEHGSARRASFDMLTTMPSVPLEQEPESPSTAPASRMSIVPVDASAVLSPSLLNPNTTRTAVATGVAPSANGVGESVPSTRVRFGARPMRSALLADGFREPVEDGMPRRLLQSDKVQ</sequence>
<proteinExistence type="predicted"/>
<keyword evidence="4" id="KW-1185">Reference proteome</keyword>
<feature type="compositionally biased region" description="Basic residues" evidence="1">
    <location>
        <begin position="580"/>
        <end position="595"/>
    </location>
</feature>
<evidence type="ECO:0000313" key="4">
    <source>
        <dbReference type="Proteomes" id="UP000054097"/>
    </source>
</evidence>
<dbReference type="HOGENOM" id="CLU_413939_0_0_1"/>
<dbReference type="AlphaFoldDB" id="A0A0C2WGJ5"/>
<feature type="transmembrane region" description="Helical" evidence="2">
    <location>
        <begin position="20"/>
        <end position="41"/>
    </location>
</feature>
<dbReference type="Proteomes" id="UP000054097">
    <property type="component" value="Unassembled WGS sequence"/>
</dbReference>